<keyword evidence="1" id="KW-0479">Metal-binding</keyword>
<dbReference type="InterPro" id="IPR036412">
    <property type="entry name" value="HAD-like_sf"/>
</dbReference>
<evidence type="ECO:0000313" key="5">
    <source>
        <dbReference type="EMBL" id="QDT21786.1"/>
    </source>
</evidence>
<name>A0A517PQY3_9PLAN</name>
<sequence precursor="true">MRFQSHRRLLTVVLFLTCCAYQLHAADPLPSWNESAAKQNIIQFVEKVTSRDSPDYVPPELRIATFDNDGTLWTEKPQYFQVFFAIDRVKALAPQHPEWKTEEPFASVLRGDYKTAFAGGEAAVLKMVIATHSGMTTTEFEKIVNEWSKTARHPKTGRLFTQMVYQPMLELLAYMRANGFKTFIVSGGGIEFMRPWTERVYGIPPQQVVGSSVKTKFEMREDGPVLIRLPEINFIDDKAGKPVGINSHIGLRPIAAFGNSDGDIQMLEWATGTSGARFALLVHHTDAKREYAYNVGAVQALKDASEKGWTVVNMKDDWKVIYPPLKK</sequence>
<dbReference type="SUPFAM" id="SSF56784">
    <property type="entry name" value="HAD-like"/>
    <property type="match status" value="1"/>
</dbReference>
<keyword evidence="6" id="KW-1185">Reference proteome</keyword>
<reference evidence="5 6" key="1">
    <citation type="submission" date="2019-02" db="EMBL/GenBank/DDBJ databases">
        <title>Deep-cultivation of Planctomycetes and their phenomic and genomic characterization uncovers novel biology.</title>
        <authorList>
            <person name="Wiegand S."/>
            <person name="Jogler M."/>
            <person name="Boedeker C."/>
            <person name="Pinto D."/>
            <person name="Vollmers J."/>
            <person name="Rivas-Marin E."/>
            <person name="Kohn T."/>
            <person name="Peeters S.H."/>
            <person name="Heuer A."/>
            <person name="Rast P."/>
            <person name="Oberbeckmann S."/>
            <person name="Bunk B."/>
            <person name="Jeske O."/>
            <person name="Meyerdierks A."/>
            <person name="Storesund J.E."/>
            <person name="Kallscheuer N."/>
            <person name="Luecker S."/>
            <person name="Lage O.M."/>
            <person name="Pohl T."/>
            <person name="Merkel B.J."/>
            <person name="Hornburger P."/>
            <person name="Mueller R.-W."/>
            <person name="Bruemmer F."/>
            <person name="Labrenz M."/>
            <person name="Spormann A.M."/>
            <person name="Op den Camp H."/>
            <person name="Overmann J."/>
            <person name="Amann R."/>
            <person name="Jetten M.S.M."/>
            <person name="Mascher T."/>
            <person name="Medema M.H."/>
            <person name="Devos D.P."/>
            <person name="Kaster A.-K."/>
            <person name="Ovreas L."/>
            <person name="Rohde M."/>
            <person name="Galperin M.Y."/>
            <person name="Jogler C."/>
        </authorList>
    </citation>
    <scope>NUCLEOTIDE SEQUENCE [LARGE SCALE GENOMIC DNA]</scope>
    <source>
        <strain evidence="5 6">HG66A1</strain>
    </source>
</reference>
<gene>
    <name evidence="5" type="ORF">HG66A1_35890</name>
</gene>
<feature type="chain" id="PRO_5022126573" evidence="4">
    <location>
        <begin position="26"/>
        <end position="327"/>
    </location>
</feature>
<accession>A0A517PQY3</accession>
<dbReference type="OrthoDB" id="9799365at2"/>
<keyword evidence="4" id="KW-0732">Signal</keyword>
<evidence type="ECO:0000256" key="3">
    <source>
        <dbReference type="ARBA" id="ARBA00022842"/>
    </source>
</evidence>
<dbReference type="PANTHER" id="PTHR43344:SF13">
    <property type="entry name" value="PHOSPHATASE RV3661-RELATED"/>
    <property type="match status" value="1"/>
</dbReference>
<dbReference type="GO" id="GO:0016787">
    <property type="term" value="F:hydrolase activity"/>
    <property type="evidence" value="ECO:0007669"/>
    <property type="project" value="UniProtKB-KW"/>
</dbReference>
<organism evidence="5 6">
    <name type="scientific">Gimesia chilikensis</name>
    <dbReference type="NCBI Taxonomy" id="2605989"/>
    <lineage>
        <taxon>Bacteria</taxon>
        <taxon>Pseudomonadati</taxon>
        <taxon>Planctomycetota</taxon>
        <taxon>Planctomycetia</taxon>
        <taxon>Planctomycetales</taxon>
        <taxon>Planctomycetaceae</taxon>
        <taxon>Gimesia</taxon>
    </lineage>
</organism>
<evidence type="ECO:0000256" key="2">
    <source>
        <dbReference type="ARBA" id="ARBA00022801"/>
    </source>
</evidence>
<dbReference type="CDD" id="cd01427">
    <property type="entry name" value="HAD_like"/>
    <property type="match status" value="1"/>
</dbReference>
<dbReference type="Pfam" id="PF12710">
    <property type="entry name" value="HAD"/>
    <property type="match status" value="1"/>
</dbReference>
<dbReference type="PANTHER" id="PTHR43344">
    <property type="entry name" value="PHOSPHOSERINE PHOSPHATASE"/>
    <property type="match status" value="1"/>
</dbReference>
<evidence type="ECO:0000256" key="4">
    <source>
        <dbReference type="SAM" id="SignalP"/>
    </source>
</evidence>
<dbReference type="GO" id="GO:0046872">
    <property type="term" value="F:metal ion binding"/>
    <property type="evidence" value="ECO:0007669"/>
    <property type="project" value="UniProtKB-KW"/>
</dbReference>
<proteinExistence type="predicted"/>
<evidence type="ECO:0000313" key="6">
    <source>
        <dbReference type="Proteomes" id="UP000320421"/>
    </source>
</evidence>
<dbReference type="RefSeq" id="WP_145186636.1">
    <property type="nucleotide sequence ID" value="NZ_CP036266.1"/>
</dbReference>
<dbReference type="InterPro" id="IPR050582">
    <property type="entry name" value="HAD-like_SerB"/>
</dbReference>
<keyword evidence="3" id="KW-0460">Magnesium</keyword>
<protein>
    <submittedName>
        <fullName evidence="5">Haloacid dehalogenase-like hydrolase</fullName>
    </submittedName>
</protein>
<keyword evidence="2 5" id="KW-0378">Hydrolase</keyword>
<evidence type="ECO:0000256" key="1">
    <source>
        <dbReference type="ARBA" id="ARBA00022723"/>
    </source>
</evidence>
<dbReference type="InterPro" id="IPR023214">
    <property type="entry name" value="HAD_sf"/>
</dbReference>
<dbReference type="Gene3D" id="3.40.50.1000">
    <property type="entry name" value="HAD superfamily/HAD-like"/>
    <property type="match status" value="1"/>
</dbReference>
<feature type="signal peptide" evidence="4">
    <location>
        <begin position="1"/>
        <end position="25"/>
    </location>
</feature>
<dbReference type="EMBL" id="CP036266">
    <property type="protein sequence ID" value="QDT21786.1"/>
    <property type="molecule type" value="Genomic_DNA"/>
</dbReference>
<dbReference type="AlphaFoldDB" id="A0A517PQY3"/>
<dbReference type="Proteomes" id="UP000320421">
    <property type="component" value="Chromosome"/>
</dbReference>